<evidence type="ECO:0000313" key="2">
    <source>
        <dbReference type="Proteomes" id="UP000095038"/>
    </source>
</evidence>
<dbReference type="EMBL" id="KV454475">
    <property type="protein sequence ID" value="ODV64241.1"/>
    <property type="molecule type" value="Genomic_DNA"/>
</dbReference>
<reference evidence="2" key="1">
    <citation type="submission" date="2016-05" db="EMBL/GenBank/DDBJ databases">
        <title>Comparative genomics of biotechnologically important yeasts.</title>
        <authorList>
            <consortium name="DOE Joint Genome Institute"/>
            <person name="Riley R."/>
            <person name="Haridas S."/>
            <person name="Wolfe K.H."/>
            <person name="Lopes M.R."/>
            <person name="Hittinger C.T."/>
            <person name="Goker M."/>
            <person name="Salamov A."/>
            <person name="Wisecaver J."/>
            <person name="Long T.M."/>
            <person name="Aerts A.L."/>
            <person name="Barry K."/>
            <person name="Choi C."/>
            <person name="Clum A."/>
            <person name="Coughlan A.Y."/>
            <person name="Deshpande S."/>
            <person name="Douglass A.P."/>
            <person name="Hanson S.J."/>
            <person name="Klenk H.-P."/>
            <person name="Labutti K."/>
            <person name="Lapidus A."/>
            <person name="Lindquist E."/>
            <person name="Lipzen A."/>
            <person name="Meier-Kolthoff J.P."/>
            <person name="Ohm R.A."/>
            <person name="Otillar R.P."/>
            <person name="Pangilinan J."/>
            <person name="Peng Y."/>
            <person name="Rokas A."/>
            <person name="Rosa C.A."/>
            <person name="Scheuner C."/>
            <person name="Sibirny A.A."/>
            <person name="Slot J.C."/>
            <person name="Stielow J.B."/>
            <person name="Sun H."/>
            <person name="Kurtzman C.P."/>
            <person name="Blackwell M."/>
            <person name="Grigoriev I.V."/>
            <person name="Jeffries T.W."/>
        </authorList>
    </citation>
    <scope>NUCLEOTIDE SEQUENCE [LARGE SCALE GENOMIC DNA]</scope>
    <source>
        <strain evidence="2">DSM 1968</strain>
    </source>
</reference>
<proteinExistence type="predicted"/>
<keyword evidence="2" id="KW-1185">Reference proteome</keyword>
<dbReference type="AlphaFoldDB" id="A0A1D2VRK8"/>
<dbReference type="Proteomes" id="UP000095038">
    <property type="component" value="Unassembled WGS sequence"/>
</dbReference>
<protein>
    <submittedName>
        <fullName evidence="1">Uncharacterized protein</fullName>
    </submittedName>
</protein>
<name>A0A1D2VRK8_9ASCO</name>
<feature type="non-terminal residue" evidence="1">
    <location>
        <position position="93"/>
    </location>
</feature>
<dbReference type="GeneID" id="30966116"/>
<organism evidence="1 2">
    <name type="scientific">Ascoidea rubescens DSM 1968</name>
    <dbReference type="NCBI Taxonomy" id="1344418"/>
    <lineage>
        <taxon>Eukaryota</taxon>
        <taxon>Fungi</taxon>
        <taxon>Dikarya</taxon>
        <taxon>Ascomycota</taxon>
        <taxon>Saccharomycotina</taxon>
        <taxon>Saccharomycetes</taxon>
        <taxon>Ascoideaceae</taxon>
        <taxon>Ascoidea</taxon>
    </lineage>
</organism>
<dbReference type="InParanoid" id="A0A1D2VRK8"/>
<sequence length="93" mass="10245">MPILSQLNLPAMPQGLVPAPDTVSLAFAAAWRLAPVSSGGRRFCFDSVLFLPCFCLIHVLGFQTLSQTKELQCADNDLERYSGIMSNQVWMLV</sequence>
<accession>A0A1D2VRK8</accession>
<evidence type="ECO:0000313" key="1">
    <source>
        <dbReference type="EMBL" id="ODV64241.1"/>
    </source>
</evidence>
<dbReference type="RefSeq" id="XP_020050548.1">
    <property type="nucleotide sequence ID" value="XM_020192480.1"/>
</dbReference>
<gene>
    <name evidence="1" type="ORF">ASCRUDRAFT_73907</name>
</gene>